<dbReference type="AlphaFoldDB" id="A0AAE0ADK1"/>
<dbReference type="PANTHER" id="PTHR23272">
    <property type="entry name" value="BED FINGER-RELATED"/>
    <property type="match status" value="1"/>
</dbReference>
<sequence length="155" mass="17515">MGSGSGNGAGDALIPPRRSISRNSRTGRRPIRFSRDVPTHWNSTYKLLFESYDYRDLLVSFMKYNRDHEKHFPILAIIAKQILATSVSTVAVEQEFSTGGNILDARCSLLSPESIQVKVCVDDWIKAQNRQQELKQEALYDFFDDDHTSGTEGSE</sequence>
<dbReference type="Pfam" id="PF05699">
    <property type="entry name" value="Dimer_Tnp_hAT"/>
    <property type="match status" value="1"/>
</dbReference>
<proteinExistence type="predicted"/>
<feature type="region of interest" description="Disordered" evidence="1">
    <location>
        <begin position="1"/>
        <end position="29"/>
    </location>
</feature>
<dbReference type="InterPro" id="IPR012337">
    <property type="entry name" value="RNaseH-like_sf"/>
</dbReference>
<dbReference type="SUPFAM" id="SSF53098">
    <property type="entry name" value="Ribonuclease H-like"/>
    <property type="match status" value="1"/>
</dbReference>
<dbReference type="GO" id="GO:0046983">
    <property type="term" value="F:protein dimerization activity"/>
    <property type="evidence" value="ECO:0007669"/>
    <property type="project" value="InterPro"/>
</dbReference>
<evidence type="ECO:0000313" key="4">
    <source>
        <dbReference type="Proteomes" id="UP001281410"/>
    </source>
</evidence>
<dbReference type="PANTHER" id="PTHR23272:SF184">
    <property type="entry name" value="OS03G0311250 PROTEIN"/>
    <property type="match status" value="1"/>
</dbReference>
<reference evidence="3" key="1">
    <citation type="journal article" date="2023" name="Plant J.">
        <title>Genome sequences and population genomics provide insights into the demographic history, inbreeding, and mutation load of two 'living fossil' tree species of Dipteronia.</title>
        <authorList>
            <person name="Feng Y."/>
            <person name="Comes H.P."/>
            <person name="Chen J."/>
            <person name="Zhu S."/>
            <person name="Lu R."/>
            <person name="Zhang X."/>
            <person name="Li P."/>
            <person name="Qiu J."/>
            <person name="Olsen K.M."/>
            <person name="Qiu Y."/>
        </authorList>
    </citation>
    <scope>NUCLEOTIDE SEQUENCE</scope>
    <source>
        <strain evidence="3">NBL</strain>
    </source>
</reference>
<dbReference type="InterPro" id="IPR008906">
    <property type="entry name" value="HATC_C_dom"/>
</dbReference>
<gene>
    <name evidence="3" type="ORF">Dsin_016550</name>
</gene>
<feature type="domain" description="HAT C-terminal dimerisation" evidence="2">
    <location>
        <begin position="61"/>
        <end position="125"/>
    </location>
</feature>
<dbReference type="Proteomes" id="UP001281410">
    <property type="component" value="Unassembled WGS sequence"/>
</dbReference>
<evidence type="ECO:0000256" key="1">
    <source>
        <dbReference type="SAM" id="MobiDB-lite"/>
    </source>
</evidence>
<comment type="caution">
    <text evidence="3">The sequence shown here is derived from an EMBL/GenBank/DDBJ whole genome shotgun (WGS) entry which is preliminary data.</text>
</comment>
<keyword evidence="4" id="KW-1185">Reference proteome</keyword>
<name>A0AAE0ADK1_9ROSI</name>
<feature type="compositionally biased region" description="Low complexity" evidence="1">
    <location>
        <begin position="14"/>
        <end position="24"/>
    </location>
</feature>
<evidence type="ECO:0000313" key="3">
    <source>
        <dbReference type="EMBL" id="KAK3211844.1"/>
    </source>
</evidence>
<evidence type="ECO:0000259" key="2">
    <source>
        <dbReference type="Pfam" id="PF05699"/>
    </source>
</evidence>
<organism evidence="3 4">
    <name type="scientific">Dipteronia sinensis</name>
    <dbReference type="NCBI Taxonomy" id="43782"/>
    <lineage>
        <taxon>Eukaryota</taxon>
        <taxon>Viridiplantae</taxon>
        <taxon>Streptophyta</taxon>
        <taxon>Embryophyta</taxon>
        <taxon>Tracheophyta</taxon>
        <taxon>Spermatophyta</taxon>
        <taxon>Magnoliopsida</taxon>
        <taxon>eudicotyledons</taxon>
        <taxon>Gunneridae</taxon>
        <taxon>Pentapetalae</taxon>
        <taxon>rosids</taxon>
        <taxon>malvids</taxon>
        <taxon>Sapindales</taxon>
        <taxon>Sapindaceae</taxon>
        <taxon>Hippocastanoideae</taxon>
        <taxon>Acereae</taxon>
        <taxon>Dipteronia</taxon>
    </lineage>
</organism>
<protein>
    <recommendedName>
        <fullName evidence="2">HAT C-terminal dimerisation domain-containing protein</fullName>
    </recommendedName>
</protein>
<accession>A0AAE0ADK1</accession>
<dbReference type="EMBL" id="JANJYJ010000005">
    <property type="protein sequence ID" value="KAK3211844.1"/>
    <property type="molecule type" value="Genomic_DNA"/>
</dbReference>